<feature type="non-terminal residue" evidence="9">
    <location>
        <position position="438"/>
    </location>
</feature>
<evidence type="ECO:0000256" key="3">
    <source>
        <dbReference type="ARBA" id="ARBA00012591"/>
    </source>
</evidence>
<dbReference type="GO" id="GO:0005737">
    <property type="term" value="C:cytoplasm"/>
    <property type="evidence" value="ECO:0007669"/>
    <property type="project" value="TreeGrafter"/>
</dbReference>
<comment type="caution">
    <text evidence="9">The sequence shown here is derived from an EMBL/GenBank/DDBJ whole genome shotgun (WGS) entry which is preliminary data.</text>
</comment>
<evidence type="ECO:0000256" key="7">
    <source>
        <dbReference type="ARBA" id="ARBA00022898"/>
    </source>
</evidence>
<dbReference type="EC" id="2.4.1.1" evidence="3"/>
<dbReference type="InterPro" id="IPR035090">
    <property type="entry name" value="Pyridoxal_P_attach_site"/>
</dbReference>
<dbReference type="AlphaFoldDB" id="K1TDF5"/>
<dbReference type="PROSITE" id="PS00102">
    <property type="entry name" value="PHOSPHORYLASE"/>
    <property type="match status" value="1"/>
</dbReference>
<gene>
    <name evidence="9" type="ORF">LEA_14466</name>
</gene>
<comment type="similarity">
    <text evidence="2">Belongs to the glycogen phosphorylase family.</text>
</comment>
<evidence type="ECO:0000256" key="4">
    <source>
        <dbReference type="ARBA" id="ARBA00022600"/>
    </source>
</evidence>
<dbReference type="NCBIfam" id="TIGR02093">
    <property type="entry name" value="P_ylase"/>
    <property type="match status" value="1"/>
</dbReference>
<reference evidence="9" key="1">
    <citation type="journal article" date="2013" name="Environ. Microbiol.">
        <title>Microbiota from the distal guts of lean and obese adolescents exhibit partial functional redundancy besides clear differences in community structure.</title>
        <authorList>
            <person name="Ferrer M."/>
            <person name="Ruiz A."/>
            <person name="Lanza F."/>
            <person name="Haange S.B."/>
            <person name="Oberbach A."/>
            <person name="Till H."/>
            <person name="Bargiela R."/>
            <person name="Campoy C."/>
            <person name="Segura M.T."/>
            <person name="Richter M."/>
            <person name="von Bergen M."/>
            <person name="Seifert J."/>
            <person name="Suarez A."/>
        </authorList>
    </citation>
    <scope>NUCLEOTIDE SEQUENCE</scope>
</reference>
<keyword evidence="8" id="KW-0119">Carbohydrate metabolism</keyword>
<dbReference type="SUPFAM" id="SSF53756">
    <property type="entry name" value="UDP-Glycosyltransferase/glycogen phosphorylase"/>
    <property type="match status" value="1"/>
</dbReference>
<dbReference type="InterPro" id="IPR000811">
    <property type="entry name" value="Glyco_trans_35"/>
</dbReference>
<protein>
    <recommendedName>
        <fullName evidence="3">glycogen phosphorylase</fullName>
        <ecNumber evidence="3">2.4.1.1</ecNumber>
    </recommendedName>
</protein>
<evidence type="ECO:0000256" key="8">
    <source>
        <dbReference type="ARBA" id="ARBA00023277"/>
    </source>
</evidence>
<evidence type="ECO:0000256" key="1">
    <source>
        <dbReference type="ARBA" id="ARBA00001933"/>
    </source>
</evidence>
<dbReference type="PANTHER" id="PTHR11468:SF3">
    <property type="entry name" value="GLYCOGEN PHOSPHORYLASE, LIVER FORM"/>
    <property type="match status" value="1"/>
</dbReference>
<dbReference type="FunFam" id="3.40.50.2000:FF:000005">
    <property type="entry name" value="Alpha-1,4 glucan phosphorylase"/>
    <property type="match status" value="1"/>
</dbReference>
<name>K1TDF5_9ZZZZ</name>
<dbReference type="Pfam" id="PF00343">
    <property type="entry name" value="Phosphorylase"/>
    <property type="match status" value="1"/>
</dbReference>
<keyword evidence="6" id="KW-0808">Transferase</keyword>
<keyword evidence="7" id="KW-0663">Pyridoxal phosphate</keyword>
<evidence type="ECO:0000256" key="5">
    <source>
        <dbReference type="ARBA" id="ARBA00022676"/>
    </source>
</evidence>
<dbReference type="PANTHER" id="PTHR11468">
    <property type="entry name" value="GLYCOGEN PHOSPHORYLASE"/>
    <property type="match status" value="1"/>
</dbReference>
<sequence>MAEALETWDVDLMQRILPRIYAIIVEINNRYCAHLMEVTGGDSEKVTRMSIILDNRVKMANLCCAASSSVNGVSKLHSEIIKDSVFHDQYTVNPDAFKNVTNGIAYRRWLLASNQGLTNLLTECIGDGFKKDASKLADFKKFATDKSVLDKLAAVKLANKQAFAKYVYNTTGTKLNCNGIFDVQVKRLHEYKRQQLNAMNIIADYIYLLNNPNADFVPKTYIFASKAAPGYYMAKQIIKMIWCIGEELKKNPKLNEKLAVVFLEDYKVTLSEILMPASEISEQISLAGTEASGTGNMKLMLNGALTMGTYDGANVEIHEAVGDDNIFIFGMSTPEVNQLKAEGYNPEKIYNSHAVIKSVLEKMYKGINGATFEEVANSLRHADRYMCFADFDSYRGTQAKASETYKDKYLWNKMSLINIASAGIFSADRAVTDYARDI</sequence>
<evidence type="ECO:0000256" key="2">
    <source>
        <dbReference type="ARBA" id="ARBA00006047"/>
    </source>
</evidence>
<dbReference type="GO" id="GO:0008184">
    <property type="term" value="F:glycogen phosphorylase activity"/>
    <property type="evidence" value="ECO:0007669"/>
    <property type="project" value="InterPro"/>
</dbReference>
<organism evidence="9">
    <name type="scientific">human gut metagenome</name>
    <dbReference type="NCBI Taxonomy" id="408170"/>
    <lineage>
        <taxon>unclassified sequences</taxon>
        <taxon>metagenomes</taxon>
        <taxon>organismal metagenomes</taxon>
    </lineage>
</organism>
<dbReference type="InterPro" id="IPR011833">
    <property type="entry name" value="Glycg_phsphrylas"/>
</dbReference>
<keyword evidence="5" id="KW-0328">Glycosyltransferase</keyword>
<comment type="cofactor">
    <cofactor evidence="1">
        <name>pyridoxal 5'-phosphate</name>
        <dbReference type="ChEBI" id="CHEBI:597326"/>
    </cofactor>
</comment>
<proteinExistence type="inferred from homology"/>
<dbReference type="Gene3D" id="3.40.50.2000">
    <property type="entry name" value="Glycogen Phosphorylase B"/>
    <property type="match status" value="2"/>
</dbReference>
<accession>K1TDF5</accession>
<keyword evidence="4" id="KW-0321">Glycogen metabolism</keyword>
<evidence type="ECO:0000256" key="6">
    <source>
        <dbReference type="ARBA" id="ARBA00022679"/>
    </source>
</evidence>
<dbReference type="EMBL" id="AJWY01009841">
    <property type="protein sequence ID" value="EKC57211.1"/>
    <property type="molecule type" value="Genomic_DNA"/>
</dbReference>
<dbReference type="GO" id="GO:0005980">
    <property type="term" value="P:glycogen catabolic process"/>
    <property type="evidence" value="ECO:0007669"/>
    <property type="project" value="TreeGrafter"/>
</dbReference>
<evidence type="ECO:0000313" key="9">
    <source>
        <dbReference type="EMBL" id="EKC57211.1"/>
    </source>
</evidence>
<dbReference type="GO" id="GO:0030170">
    <property type="term" value="F:pyridoxal phosphate binding"/>
    <property type="evidence" value="ECO:0007669"/>
    <property type="project" value="InterPro"/>
</dbReference>